<dbReference type="InterPro" id="IPR051099">
    <property type="entry name" value="AGR/TXD"/>
</dbReference>
<keyword evidence="1 2" id="KW-0732">Signal</keyword>
<organism evidence="4 5">
    <name type="scientific">Dyadobacter arcticus</name>
    <dbReference type="NCBI Taxonomy" id="1078754"/>
    <lineage>
        <taxon>Bacteria</taxon>
        <taxon>Pseudomonadati</taxon>
        <taxon>Bacteroidota</taxon>
        <taxon>Cytophagia</taxon>
        <taxon>Cytophagales</taxon>
        <taxon>Spirosomataceae</taxon>
        <taxon>Dyadobacter</taxon>
    </lineage>
</organism>
<sequence length="161" mass="17896">MKSLKNLSFLIAVVALTFAIAEAKDGNKKEDTAAEKGIKFTEASWASILKKAKQENKIIFFDAYTTWCGPCKLLQKNVFTRKDVAEVFNKKFINVKFDMESGEGPALAEKYPLEGYPTLFFIDGDGKIVQQLIGYQTPEKLIKIGKAIKAPRAVKKDVAAL</sequence>
<evidence type="ECO:0000313" key="5">
    <source>
        <dbReference type="Proteomes" id="UP001179181"/>
    </source>
</evidence>
<dbReference type="RefSeq" id="WP_167276686.1">
    <property type="nucleotide sequence ID" value="NZ_JAASQJ010000007.1"/>
</dbReference>
<keyword evidence="5" id="KW-1185">Reference proteome</keyword>
<evidence type="ECO:0000256" key="2">
    <source>
        <dbReference type="SAM" id="SignalP"/>
    </source>
</evidence>
<comment type="caution">
    <text evidence="4">The sequence shown here is derived from an EMBL/GenBank/DDBJ whole genome shotgun (WGS) entry which is preliminary data.</text>
</comment>
<evidence type="ECO:0000313" key="4">
    <source>
        <dbReference type="EMBL" id="NIJ55971.1"/>
    </source>
</evidence>
<dbReference type="PANTHER" id="PTHR15337">
    <property type="entry name" value="ANTERIOR GRADIENT PROTEIN-RELATED"/>
    <property type="match status" value="1"/>
</dbReference>
<dbReference type="EMBL" id="JAASQJ010000007">
    <property type="protein sequence ID" value="NIJ55971.1"/>
    <property type="molecule type" value="Genomic_DNA"/>
</dbReference>
<gene>
    <name evidence="4" type="ORF">FHS68_005166</name>
</gene>
<dbReference type="InterPro" id="IPR013766">
    <property type="entry name" value="Thioredoxin_domain"/>
</dbReference>
<dbReference type="Pfam" id="PF13098">
    <property type="entry name" value="Thioredoxin_2"/>
    <property type="match status" value="1"/>
</dbReference>
<protein>
    <submittedName>
        <fullName evidence="4">Thioredoxin-related protein</fullName>
    </submittedName>
</protein>
<feature type="signal peptide" evidence="2">
    <location>
        <begin position="1"/>
        <end position="23"/>
    </location>
</feature>
<dbReference type="PROSITE" id="PS51352">
    <property type="entry name" value="THIOREDOXIN_2"/>
    <property type="match status" value="1"/>
</dbReference>
<feature type="domain" description="Thioredoxin" evidence="3">
    <location>
        <begin position="9"/>
        <end position="150"/>
    </location>
</feature>
<dbReference type="Proteomes" id="UP001179181">
    <property type="component" value="Unassembled WGS sequence"/>
</dbReference>
<dbReference type="InterPro" id="IPR012336">
    <property type="entry name" value="Thioredoxin-like_fold"/>
</dbReference>
<feature type="chain" id="PRO_5046639261" evidence="2">
    <location>
        <begin position="24"/>
        <end position="161"/>
    </location>
</feature>
<evidence type="ECO:0000256" key="1">
    <source>
        <dbReference type="ARBA" id="ARBA00022729"/>
    </source>
</evidence>
<dbReference type="InterPro" id="IPR036249">
    <property type="entry name" value="Thioredoxin-like_sf"/>
</dbReference>
<evidence type="ECO:0000259" key="3">
    <source>
        <dbReference type="PROSITE" id="PS51352"/>
    </source>
</evidence>
<dbReference type="PANTHER" id="PTHR15337:SF11">
    <property type="entry name" value="THIOREDOXIN DOMAIN-CONTAINING PROTEIN"/>
    <property type="match status" value="1"/>
</dbReference>
<dbReference type="SUPFAM" id="SSF52833">
    <property type="entry name" value="Thioredoxin-like"/>
    <property type="match status" value="1"/>
</dbReference>
<proteinExistence type="predicted"/>
<dbReference type="Gene3D" id="3.40.30.10">
    <property type="entry name" value="Glutaredoxin"/>
    <property type="match status" value="1"/>
</dbReference>
<name>A0ABX0UYJ4_9BACT</name>
<reference evidence="4 5" key="1">
    <citation type="submission" date="2020-03" db="EMBL/GenBank/DDBJ databases">
        <title>Genomic Encyclopedia of Type Strains, Phase IV (KMG-IV): sequencing the most valuable type-strain genomes for metagenomic binning, comparative biology and taxonomic classification.</title>
        <authorList>
            <person name="Goeker M."/>
        </authorList>
    </citation>
    <scope>NUCLEOTIDE SEQUENCE [LARGE SCALE GENOMIC DNA]</scope>
    <source>
        <strain evidence="4 5">DSM 102865</strain>
    </source>
</reference>
<accession>A0ABX0UYJ4</accession>